<evidence type="ECO:0000313" key="1">
    <source>
        <dbReference type="EMBL" id="KAK7452740.1"/>
    </source>
</evidence>
<reference evidence="1 2" key="1">
    <citation type="submission" date="2024-01" db="EMBL/GenBank/DDBJ databases">
        <title>A draft genome for the cacao thread blight pathogen Marasmiellus scandens.</title>
        <authorList>
            <person name="Baruah I.K."/>
            <person name="Leung J."/>
            <person name="Bukari Y."/>
            <person name="Amoako-Attah I."/>
            <person name="Meinhardt L.W."/>
            <person name="Bailey B.A."/>
            <person name="Cohen S.P."/>
        </authorList>
    </citation>
    <scope>NUCLEOTIDE SEQUENCE [LARGE SCALE GENOMIC DNA]</scope>
    <source>
        <strain evidence="1 2">GH-19</strain>
    </source>
</reference>
<organism evidence="1 2">
    <name type="scientific">Marasmiellus scandens</name>
    <dbReference type="NCBI Taxonomy" id="2682957"/>
    <lineage>
        <taxon>Eukaryota</taxon>
        <taxon>Fungi</taxon>
        <taxon>Dikarya</taxon>
        <taxon>Basidiomycota</taxon>
        <taxon>Agaricomycotina</taxon>
        <taxon>Agaricomycetes</taxon>
        <taxon>Agaricomycetidae</taxon>
        <taxon>Agaricales</taxon>
        <taxon>Marasmiineae</taxon>
        <taxon>Omphalotaceae</taxon>
        <taxon>Marasmiellus</taxon>
    </lineage>
</organism>
<name>A0ABR1J7I4_9AGAR</name>
<gene>
    <name evidence="1" type="ORF">VKT23_012141</name>
</gene>
<accession>A0ABR1J7I4</accession>
<comment type="caution">
    <text evidence="1">The sequence shown here is derived from an EMBL/GenBank/DDBJ whole genome shotgun (WGS) entry which is preliminary data.</text>
</comment>
<dbReference type="Proteomes" id="UP001498398">
    <property type="component" value="Unassembled WGS sequence"/>
</dbReference>
<proteinExistence type="predicted"/>
<evidence type="ECO:0000313" key="2">
    <source>
        <dbReference type="Proteomes" id="UP001498398"/>
    </source>
</evidence>
<protein>
    <submittedName>
        <fullName evidence="1">Uncharacterized protein</fullName>
    </submittedName>
</protein>
<dbReference type="EMBL" id="JBANRG010000028">
    <property type="protein sequence ID" value="KAK7452740.1"/>
    <property type="molecule type" value="Genomic_DNA"/>
</dbReference>
<keyword evidence="2" id="KW-1185">Reference proteome</keyword>
<sequence>MNVAVVQSFEHTDNILPDPLPAMVSPGNPVAIPLPPTIPVPLQLSSPIPLPPPSVPVAPRLFLPPVSSSQSVSSPALVPIPLELLLLPMPPLPAFYPPLSYPLLPFASTPIIPQVFGPYLSHTKPTVQDHNVLDNSSLVVHPIPSDIPAEIQVLMDAYVNNSPILGIVSWEMIHDLWDIHLGSKLAYGFLGLLRVVAMMNVQHLTNVGRIFILQRGQGNASCNNRHGYDGDLLPMVLPVNFAPWWIDPHLVEWGDGM</sequence>